<dbReference type="GO" id="GO:0008270">
    <property type="term" value="F:zinc ion binding"/>
    <property type="evidence" value="ECO:0007669"/>
    <property type="project" value="UniProtKB-UniRule"/>
</dbReference>
<keyword evidence="4" id="KW-0862">Zinc</keyword>
<dbReference type="InterPro" id="IPR000438">
    <property type="entry name" value="Acetyl_CoA_COase_Trfase_b_su"/>
</dbReference>
<dbReference type="GO" id="GO:0006633">
    <property type="term" value="P:fatty acid biosynthetic process"/>
    <property type="evidence" value="ECO:0007669"/>
    <property type="project" value="UniProtKB-KW"/>
</dbReference>
<dbReference type="GO" id="GO:0009329">
    <property type="term" value="C:acetate CoA-transferase complex"/>
    <property type="evidence" value="ECO:0007669"/>
    <property type="project" value="TreeGrafter"/>
</dbReference>
<keyword evidence="4" id="KW-0444">Lipid biosynthesis</keyword>
<evidence type="ECO:0000256" key="2">
    <source>
        <dbReference type="ARBA" id="ARBA00022832"/>
    </source>
</evidence>
<evidence type="ECO:0000256" key="3">
    <source>
        <dbReference type="ARBA" id="ARBA00023160"/>
    </source>
</evidence>
<name>W6TVH5_HOLOB</name>
<dbReference type="HAMAP" id="MF_01395">
    <property type="entry name" value="AcetylCoA_CT_beta"/>
    <property type="match status" value="1"/>
</dbReference>
<dbReference type="AlphaFoldDB" id="W6TVH5"/>
<reference evidence="6 7" key="1">
    <citation type="journal article" date="2014" name="FEMS Microbiol. Lett.">
        <title>Draft genome sequences of three Holospora species (Holospora obtusa, Holospora undulata, and Holospora elegans), endonuclear symbiotic bacteria of the ciliate Paramecium caudatum.</title>
        <authorList>
            <person name="Dohra H."/>
            <person name="Tanaka K."/>
            <person name="Suzuki T."/>
            <person name="Fujishima M."/>
            <person name="Suzuki H."/>
        </authorList>
    </citation>
    <scope>NUCLEOTIDE SEQUENCE [LARGE SCALE GENOMIC DNA]</scope>
    <source>
        <strain evidence="6 7">F1</strain>
    </source>
</reference>
<dbReference type="PRINTS" id="PR01070">
    <property type="entry name" value="ACCCTRFRASEB"/>
</dbReference>
<feature type="binding site" evidence="4">
    <location>
        <position position="32"/>
    </location>
    <ligand>
        <name>Zn(2+)</name>
        <dbReference type="ChEBI" id="CHEBI:29105"/>
    </ligand>
</feature>
<protein>
    <recommendedName>
        <fullName evidence="4">Acetyl-coenzyme A carboxylase carboxyl transferase subunit beta</fullName>
        <shortName evidence="4">ACCase subunit beta</shortName>
        <shortName evidence="4">Acetyl-CoA carboxylase carboxyltransferase subunit beta</shortName>
        <ecNumber evidence="4">2.1.3.15</ecNumber>
    </recommendedName>
</protein>
<dbReference type="PROSITE" id="PS50980">
    <property type="entry name" value="COA_CT_NTER"/>
    <property type="match status" value="1"/>
</dbReference>
<feature type="binding site" evidence="4">
    <location>
        <position position="48"/>
    </location>
    <ligand>
        <name>Zn(2+)</name>
        <dbReference type="ChEBI" id="CHEBI:29105"/>
    </ligand>
</feature>
<comment type="subcellular location">
    <subcellularLocation>
        <location evidence="4">Cytoplasm</location>
    </subcellularLocation>
</comment>
<sequence>MSWLTDFIPPRIRNLMSKREVPEHLWVKCMSCETMILTSDFEKSLCVCLQCHHHGLWSPKLRYAALFDEGEYVTIDSVRLREDPLQFRDQKRYTDRLKDARFKTEQSEAVLLAYGNIVNHLAVVACFNFNFIGGSMGMGVGEILIQGAYCALHHKKPYIIFSSSGGARMQEGILSLIQMPRTVLALTQLRENAIPFISVLTHPTTGGVAASFASLGDITLAEPKAVIGFTGARVIQETTRQPLPSGFQTSEFQKDRGFIDHIVHRTKMRDTLGKILDLFDPS</sequence>
<feature type="zinc finger region" description="C4-type" evidence="4">
    <location>
        <begin position="29"/>
        <end position="51"/>
    </location>
</feature>
<feature type="domain" description="CoA carboxyltransferase N-terminal" evidence="5">
    <location>
        <begin position="25"/>
        <end position="282"/>
    </location>
</feature>
<dbReference type="GO" id="GO:0005524">
    <property type="term" value="F:ATP binding"/>
    <property type="evidence" value="ECO:0007669"/>
    <property type="project" value="UniProtKB-KW"/>
</dbReference>
<dbReference type="GO" id="GO:2001295">
    <property type="term" value="P:malonyl-CoA biosynthetic process"/>
    <property type="evidence" value="ECO:0007669"/>
    <property type="project" value="UniProtKB-UniRule"/>
</dbReference>
<dbReference type="Gene3D" id="3.90.226.10">
    <property type="entry name" value="2-enoyl-CoA Hydratase, Chain A, domain 1"/>
    <property type="match status" value="1"/>
</dbReference>
<comment type="caution">
    <text evidence="6">The sequence shown here is derived from an EMBL/GenBank/DDBJ whole genome shotgun (WGS) entry which is preliminary data.</text>
</comment>
<comment type="subunit">
    <text evidence="4">Acetyl-CoA carboxylase is a heterohexamer composed of biotin carboxyl carrier protein (AccB), biotin carboxylase (AccC) and two subunits each of ACCase subunit alpha (AccA) and ACCase subunit beta (AccD).</text>
</comment>
<dbReference type="SUPFAM" id="SSF52096">
    <property type="entry name" value="ClpP/crotonase"/>
    <property type="match status" value="1"/>
</dbReference>
<evidence type="ECO:0000313" key="6">
    <source>
        <dbReference type="EMBL" id="ETZ07782.1"/>
    </source>
</evidence>
<dbReference type="PANTHER" id="PTHR42995">
    <property type="entry name" value="ACETYL-COENZYME A CARBOXYLASE CARBOXYL TRANSFERASE SUBUNIT BETA, CHLOROPLASTIC"/>
    <property type="match status" value="1"/>
</dbReference>
<dbReference type="eggNOG" id="COG0777">
    <property type="taxonomic scope" value="Bacteria"/>
</dbReference>
<feature type="binding site" evidence="4">
    <location>
        <position position="51"/>
    </location>
    <ligand>
        <name>Zn(2+)</name>
        <dbReference type="ChEBI" id="CHEBI:29105"/>
    </ligand>
</feature>
<keyword evidence="4" id="KW-0067">ATP-binding</keyword>
<keyword evidence="4" id="KW-0479">Metal-binding</keyword>
<keyword evidence="2 4" id="KW-0276">Fatty acid metabolism</keyword>
<dbReference type="OrthoDB" id="9772975at2"/>
<dbReference type="PANTHER" id="PTHR42995:SF5">
    <property type="entry name" value="ACETYL-COENZYME A CARBOXYLASE CARBOXYL TRANSFERASE SUBUNIT BETA, CHLOROPLASTIC"/>
    <property type="match status" value="1"/>
</dbReference>
<dbReference type="STRING" id="1399147.P618_200023"/>
<comment type="similarity">
    <text evidence="4">Belongs to the AccD/PCCB family.</text>
</comment>
<comment type="pathway">
    <text evidence="4">Lipid metabolism; malonyl-CoA biosynthesis; malonyl-CoA from acetyl-CoA: step 1/1.</text>
</comment>
<feature type="binding site" evidence="4">
    <location>
        <position position="29"/>
    </location>
    <ligand>
        <name>Zn(2+)</name>
        <dbReference type="ChEBI" id="CHEBI:29105"/>
    </ligand>
</feature>
<dbReference type="UniPathway" id="UPA00655">
    <property type="reaction ID" value="UER00711"/>
</dbReference>
<comment type="function">
    <text evidence="4">Component of the acetyl coenzyme A carboxylase (ACC) complex. Biotin carboxylase (BC) catalyzes the carboxylation of biotin on its carrier protein (BCCP) and then the CO(2) group is transferred by the transcarboxylase to acetyl-CoA to form malonyl-CoA.</text>
</comment>
<keyword evidence="4" id="KW-0963">Cytoplasm</keyword>
<accession>W6TVH5</accession>
<evidence type="ECO:0000259" key="5">
    <source>
        <dbReference type="PROSITE" id="PS50980"/>
    </source>
</evidence>
<keyword evidence="4" id="KW-0443">Lipid metabolism</keyword>
<keyword evidence="4" id="KW-0863">Zinc-finger</keyword>
<keyword evidence="3 4" id="KW-0275">Fatty acid biosynthesis</keyword>
<evidence type="ECO:0000256" key="4">
    <source>
        <dbReference type="HAMAP-Rule" id="MF_01395"/>
    </source>
</evidence>
<dbReference type="InterPro" id="IPR034733">
    <property type="entry name" value="AcCoA_carboxyl_beta"/>
</dbReference>
<dbReference type="RefSeq" id="WP_024160958.1">
    <property type="nucleotide sequence ID" value="NZ_AWTR02000002.1"/>
</dbReference>
<evidence type="ECO:0000256" key="1">
    <source>
        <dbReference type="ARBA" id="ARBA00022679"/>
    </source>
</evidence>
<dbReference type="InterPro" id="IPR029045">
    <property type="entry name" value="ClpP/crotonase-like_dom_sf"/>
</dbReference>
<dbReference type="EMBL" id="AWTR02000002">
    <property type="protein sequence ID" value="ETZ07782.1"/>
    <property type="molecule type" value="Genomic_DNA"/>
</dbReference>
<dbReference type="Proteomes" id="UP000019112">
    <property type="component" value="Unassembled WGS sequence"/>
</dbReference>
<organism evidence="6 7">
    <name type="scientific">Holospora obtusa F1</name>
    <dbReference type="NCBI Taxonomy" id="1399147"/>
    <lineage>
        <taxon>Bacteria</taxon>
        <taxon>Pseudomonadati</taxon>
        <taxon>Pseudomonadota</taxon>
        <taxon>Alphaproteobacteria</taxon>
        <taxon>Holosporales</taxon>
        <taxon>Holosporaceae</taxon>
        <taxon>Holospora</taxon>
    </lineage>
</organism>
<comment type="catalytic activity">
    <reaction evidence="4">
        <text>N(6)-carboxybiotinyl-L-lysyl-[protein] + acetyl-CoA = N(6)-biotinyl-L-lysyl-[protein] + malonyl-CoA</text>
        <dbReference type="Rhea" id="RHEA:54728"/>
        <dbReference type="Rhea" id="RHEA-COMP:10505"/>
        <dbReference type="Rhea" id="RHEA-COMP:10506"/>
        <dbReference type="ChEBI" id="CHEBI:57288"/>
        <dbReference type="ChEBI" id="CHEBI:57384"/>
        <dbReference type="ChEBI" id="CHEBI:83144"/>
        <dbReference type="ChEBI" id="CHEBI:83145"/>
        <dbReference type="EC" id="2.1.3.15"/>
    </reaction>
</comment>
<evidence type="ECO:0000313" key="7">
    <source>
        <dbReference type="Proteomes" id="UP000019112"/>
    </source>
</evidence>
<dbReference type="Pfam" id="PF01039">
    <property type="entry name" value="Carboxyl_trans"/>
    <property type="match status" value="1"/>
</dbReference>
<keyword evidence="1 4" id="KW-0808">Transferase</keyword>
<gene>
    <name evidence="4" type="primary">accD</name>
    <name evidence="6" type="ORF">P618_200023</name>
</gene>
<dbReference type="GO" id="GO:0003989">
    <property type="term" value="F:acetyl-CoA carboxylase activity"/>
    <property type="evidence" value="ECO:0007669"/>
    <property type="project" value="InterPro"/>
</dbReference>
<dbReference type="InterPro" id="IPR011762">
    <property type="entry name" value="COA_CT_N"/>
</dbReference>
<dbReference type="EC" id="2.1.3.15" evidence="4"/>
<comment type="cofactor">
    <cofactor evidence="4">
        <name>Zn(2+)</name>
        <dbReference type="ChEBI" id="CHEBI:29105"/>
    </cofactor>
    <text evidence="4">Binds 1 zinc ion per subunit.</text>
</comment>
<keyword evidence="4" id="KW-0547">Nucleotide-binding</keyword>
<dbReference type="GO" id="GO:0016743">
    <property type="term" value="F:carboxyl- or carbamoyltransferase activity"/>
    <property type="evidence" value="ECO:0007669"/>
    <property type="project" value="UniProtKB-UniRule"/>
</dbReference>
<proteinExistence type="inferred from homology"/>
<keyword evidence="7" id="KW-1185">Reference proteome</keyword>